<sequence>MYPPPEDKLECCKGQYKYELIGPPKQKDPVLRLIRQTIGDLGKVDMRVSGAGYRVQNLASGPPIWPLSSKNVGFPVKLYAFWELGDEFPFVLPVSIVDRGSPLPLTAERVLVKIRGEWTSLKTWLAEHLGEWYQYPIGALFCQQKWWKKNGKVFPLMQLPTELRLLIFRHILGYDIRPTAFGNDVTLGSKYWNNPWSVRRSQDDSYITYLQALALVPEPDYTIFRVSKQVRDEAFRAGWEGTRKCFVDLECFLEVLSAPNAPSSFNWISKIQLDFTQFEYFDFLGVEIDPFMRIDFTKSNGHVLQQLTTLVQLELNFRSPYDHRDGEDPWSRVHSEVRDRVPTTAAQRAMRRYPCHKTITNWILTFFFPFIKHIPNVYLTGAIKSVTKGKWDRIFACEFREQQYDFRTHGYIWEDEIEEILHNRPVYRYSPLPSPIHIHTAASLTFCLVHPNASVPHLAISSRTRAGRAPLITMIVIRRCHNASPPRVVDIDGTKHSVENRRRESAQRTRTSDKNVEIDMTPKMRYELLCQGDLKHTILV</sequence>
<evidence type="ECO:0000313" key="3">
    <source>
        <dbReference type="Proteomes" id="UP000481861"/>
    </source>
</evidence>
<evidence type="ECO:0000313" key="2">
    <source>
        <dbReference type="EMBL" id="KAF2874508.1"/>
    </source>
</evidence>
<name>A0A7C8IAD4_9PLEO</name>
<organism evidence="2 3">
    <name type="scientific">Massariosphaeria phaeospora</name>
    <dbReference type="NCBI Taxonomy" id="100035"/>
    <lineage>
        <taxon>Eukaryota</taxon>
        <taxon>Fungi</taxon>
        <taxon>Dikarya</taxon>
        <taxon>Ascomycota</taxon>
        <taxon>Pezizomycotina</taxon>
        <taxon>Dothideomycetes</taxon>
        <taxon>Pleosporomycetidae</taxon>
        <taxon>Pleosporales</taxon>
        <taxon>Pleosporales incertae sedis</taxon>
        <taxon>Massariosphaeria</taxon>
    </lineage>
</organism>
<dbReference type="Proteomes" id="UP000481861">
    <property type="component" value="Unassembled WGS sequence"/>
</dbReference>
<comment type="caution">
    <text evidence="2">The sequence shown here is derived from an EMBL/GenBank/DDBJ whole genome shotgun (WGS) entry which is preliminary data.</text>
</comment>
<dbReference type="PANTHER" id="PTHR38790">
    <property type="entry name" value="2EXR DOMAIN-CONTAINING PROTEIN-RELATED"/>
    <property type="match status" value="1"/>
</dbReference>
<gene>
    <name evidence="2" type="ORF">BDV95DRAFT_487903</name>
</gene>
<accession>A0A7C8IAD4</accession>
<dbReference type="PANTHER" id="PTHR38790:SF9">
    <property type="entry name" value="F-BOX DOMAIN-CONTAINING PROTEIN"/>
    <property type="match status" value="1"/>
</dbReference>
<feature type="region of interest" description="Disordered" evidence="1">
    <location>
        <begin position="491"/>
        <end position="513"/>
    </location>
</feature>
<protein>
    <submittedName>
        <fullName evidence="2">Uncharacterized protein</fullName>
    </submittedName>
</protein>
<keyword evidence="3" id="KW-1185">Reference proteome</keyword>
<dbReference type="OrthoDB" id="5335493at2759"/>
<dbReference type="EMBL" id="JAADJZ010000006">
    <property type="protein sequence ID" value="KAF2874508.1"/>
    <property type="molecule type" value="Genomic_DNA"/>
</dbReference>
<dbReference type="AlphaFoldDB" id="A0A7C8IAD4"/>
<evidence type="ECO:0000256" key="1">
    <source>
        <dbReference type="SAM" id="MobiDB-lite"/>
    </source>
</evidence>
<proteinExistence type="predicted"/>
<reference evidence="2 3" key="1">
    <citation type="submission" date="2020-01" db="EMBL/GenBank/DDBJ databases">
        <authorList>
            <consortium name="DOE Joint Genome Institute"/>
            <person name="Haridas S."/>
            <person name="Albert R."/>
            <person name="Binder M."/>
            <person name="Bloem J."/>
            <person name="Labutti K."/>
            <person name="Salamov A."/>
            <person name="Andreopoulos B."/>
            <person name="Baker S.E."/>
            <person name="Barry K."/>
            <person name="Bills G."/>
            <person name="Bluhm B.H."/>
            <person name="Cannon C."/>
            <person name="Castanera R."/>
            <person name="Culley D.E."/>
            <person name="Daum C."/>
            <person name="Ezra D."/>
            <person name="Gonzalez J.B."/>
            <person name="Henrissat B."/>
            <person name="Kuo A."/>
            <person name="Liang C."/>
            <person name="Lipzen A."/>
            <person name="Lutzoni F."/>
            <person name="Magnuson J."/>
            <person name="Mondo S."/>
            <person name="Nolan M."/>
            <person name="Ohm R."/>
            <person name="Pangilinan J."/>
            <person name="Park H.-J.H."/>
            <person name="Ramirez L."/>
            <person name="Alfaro M."/>
            <person name="Sun H."/>
            <person name="Tritt A."/>
            <person name="Yoshinaga Y."/>
            <person name="Zwiers L.-H.L."/>
            <person name="Turgeon B.G."/>
            <person name="Goodwin S.B."/>
            <person name="Spatafora J.W."/>
            <person name="Crous P.W."/>
            <person name="Grigoriev I.V."/>
        </authorList>
    </citation>
    <scope>NUCLEOTIDE SEQUENCE [LARGE SCALE GENOMIC DNA]</scope>
    <source>
        <strain evidence="2 3">CBS 611.86</strain>
    </source>
</reference>